<dbReference type="CDD" id="cd02022">
    <property type="entry name" value="DPCK"/>
    <property type="match status" value="1"/>
</dbReference>
<keyword evidence="3" id="KW-0173">Coenzyme A biosynthesis</keyword>
<name>A0A928KW53_9FIRM</name>
<sequence length="200" mass="22622">MTESVIIGLTGPTGAGKSTVAGILGALGCAVIDCDRTARQVLVDCEPCVRELRQEFGDDIVAENGSVDRALLARRAFSSHEKTRRLNEITHPWILRRVRREIDGWKAEGREFIIVDAPLLFESGAEKLCDRILAVITPLPVRLERIIRRDNIDREMALSRIRAQQEDAYYTERSDACLRGDEDPGELRRQAAALLERWRR</sequence>
<keyword evidence="3" id="KW-0963">Cytoplasm</keyword>
<evidence type="ECO:0000256" key="2">
    <source>
        <dbReference type="ARBA" id="ARBA00022840"/>
    </source>
</evidence>
<evidence type="ECO:0000256" key="1">
    <source>
        <dbReference type="ARBA" id="ARBA00022741"/>
    </source>
</evidence>
<keyword evidence="3 5" id="KW-0808">Transferase</keyword>
<dbReference type="PANTHER" id="PTHR10695:SF46">
    <property type="entry name" value="BIFUNCTIONAL COENZYME A SYNTHASE-RELATED"/>
    <property type="match status" value="1"/>
</dbReference>
<dbReference type="GO" id="GO:0005524">
    <property type="term" value="F:ATP binding"/>
    <property type="evidence" value="ECO:0007669"/>
    <property type="project" value="UniProtKB-UniRule"/>
</dbReference>
<dbReference type="SUPFAM" id="SSF52540">
    <property type="entry name" value="P-loop containing nucleoside triphosphate hydrolases"/>
    <property type="match status" value="1"/>
</dbReference>
<dbReference type="NCBIfam" id="TIGR00152">
    <property type="entry name" value="dephospho-CoA kinase"/>
    <property type="match status" value="1"/>
</dbReference>
<comment type="similarity">
    <text evidence="3">Belongs to the CoaE family.</text>
</comment>
<evidence type="ECO:0000313" key="6">
    <source>
        <dbReference type="Proteomes" id="UP000754750"/>
    </source>
</evidence>
<evidence type="ECO:0000256" key="3">
    <source>
        <dbReference type="HAMAP-Rule" id="MF_00376"/>
    </source>
</evidence>
<dbReference type="GO" id="GO:0005737">
    <property type="term" value="C:cytoplasm"/>
    <property type="evidence" value="ECO:0007669"/>
    <property type="project" value="UniProtKB-SubCell"/>
</dbReference>
<reference evidence="5" key="1">
    <citation type="submission" date="2019-04" db="EMBL/GenBank/DDBJ databases">
        <title>Evolution of Biomass-Degrading Anaerobic Consortia Revealed by Metagenomics.</title>
        <authorList>
            <person name="Peng X."/>
        </authorList>
    </citation>
    <scope>NUCLEOTIDE SEQUENCE</scope>
    <source>
        <strain evidence="5">SIG551</strain>
    </source>
</reference>
<comment type="pathway">
    <text evidence="3">Cofactor biosynthesis; coenzyme A biosynthesis; CoA from (R)-pantothenate: step 5/5.</text>
</comment>
<gene>
    <name evidence="3" type="primary">coaE</name>
    <name evidence="5" type="ORF">E7512_02685</name>
</gene>
<dbReference type="RefSeq" id="WP_020074195.1">
    <property type="nucleotide sequence ID" value="NZ_SVNY01000001.1"/>
</dbReference>
<dbReference type="Pfam" id="PF01121">
    <property type="entry name" value="CoaE"/>
    <property type="match status" value="1"/>
</dbReference>
<dbReference type="EC" id="2.7.1.24" evidence="3 4"/>
<comment type="function">
    <text evidence="3">Catalyzes the phosphorylation of the 3'-hydroxyl group of dephosphocoenzyme A to form coenzyme A.</text>
</comment>
<feature type="binding site" evidence="3">
    <location>
        <begin position="14"/>
        <end position="19"/>
    </location>
    <ligand>
        <name>ATP</name>
        <dbReference type="ChEBI" id="CHEBI:30616"/>
    </ligand>
</feature>
<protein>
    <recommendedName>
        <fullName evidence="3 4">Dephospho-CoA kinase</fullName>
        <ecNumber evidence="3 4">2.7.1.24</ecNumber>
    </recommendedName>
    <alternativeName>
        <fullName evidence="3">Dephosphocoenzyme A kinase</fullName>
    </alternativeName>
</protein>
<comment type="caution">
    <text evidence="5">The sequence shown here is derived from an EMBL/GenBank/DDBJ whole genome shotgun (WGS) entry which is preliminary data.</text>
</comment>
<dbReference type="InterPro" id="IPR027417">
    <property type="entry name" value="P-loop_NTPase"/>
</dbReference>
<dbReference type="Gene3D" id="3.40.50.300">
    <property type="entry name" value="P-loop containing nucleotide triphosphate hydrolases"/>
    <property type="match status" value="1"/>
</dbReference>
<keyword evidence="2 3" id="KW-0067">ATP-binding</keyword>
<dbReference type="InterPro" id="IPR001977">
    <property type="entry name" value="Depp_CoAkinase"/>
</dbReference>
<dbReference type="GO" id="GO:0015937">
    <property type="term" value="P:coenzyme A biosynthetic process"/>
    <property type="evidence" value="ECO:0007669"/>
    <property type="project" value="UniProtKB-UniRule"/>
</dbReference>
<dbReference type="AlphaFoldDB" id="A0A928KW53"/>
<comment type="catalytic activity">
    <reaction evidence="3">
        <text>3'-dephospho-CoA + ATP = ADP + CoA + H(+)</text>
        <dbReference type="Rhea" id="RHEA:18245"/>
        <dbReference type="ChEBI" id="CHEBI:15378"/>
        <dbReference type="ChEBI" id="CHEBI:30616"/>
        <dbReference type="ChEBI" id="CHEBI:57287"/>
        <dbReference type="ChEBI" id="CHEBI:57328"/>
        <dbReference type="ChEBI" id="CHEBI:456216"/>
        <dbReference type="EC" id="2.7.1.24"/>
    </reaction>
</comment>
<keyword evidence="3 5" id="KW-0418">Kinase</keyword>
<dbReference type="HAMAP" id="MF_00376">
    <property type="entry name" value="Dephospho_CoA_kinase"/>
    <property type="match status" value="1"/>
</dbReference>
<proteinExistence type="inferred from homology"/>
<dbReference type="EMBL" id="SVNY01000001">
    <property type="protein sequence ID" value="MBE6832482.1"/>
    <property type="molecule type" value="Genomic_DNA"/>
</dbReference>
<accession>A0A928KW53</accession>
<comment type="subcellular location">
    <subcellularLocation>
        <location evidence="3">Cytoplasm</location>
    </subcellularLocation>
</comment>
<keyword evidence="1 3" id="KW-0547">Nucleotide-binding</keyword>
<dbReference type="GO" id="GO:0004140">
    <property type="term" value="F:dephospho-CoA kinase activity"/>
    <property type="evidence" value="ECO:0007669"/>
    <property type="project" value="UniProtKB-UniRule"/>
</dbReference>
<evidence type="ECO:0000313" key="5">
    <source>
        <dbReference type="EMBL" id="MBE6832482.1"/>
    </source>
</evidence>
<dbReference type="PROSITE" id="PS51219">
    <property type="entry name" value="DPCK"/>
    <property type="match status" value="1"/>
</dbReference>
<dbReference type="PANTHER" id="PTHR10695">
    <property type="entry name" value="DEPHOSPHO-COA KINASE-RELATED"/>
    <property type="match status" value="1"/>
</dbReference>
<evidence type="ECO:0000256" key="4">
    <source>
        <dbReference type="NCBIfam" id="TIGR00152"/>
    </source>
</evidence>
<organism evidence="5 6">
    <name type="scientific">Faecalispora sporosphaeroides</name>
    <dbReference type="NCBI Taxonomy" id="1549"/>
    <lineage>
        <taxon>Bacteria</taxon>
        <taxon>Bacillati</taxon>
        <taxon>Bacillota</taxon>
        <taxon>Clostridia</taxon>
        <taxon>Eubacteriales</taxon>
        <taxon>Oscillospiraceae</taxon>
        <taxon>Faecalispora</taxon>
    </lineage>
</organism>
<dbReference type="Proteomes" id="UP000754750">
    <property type="component" value="Unassembled WGS sequence"/>
</dbReference>